<reference evidence="2" key="1">
    <citation type="journal article" date="2022" name="Plant J.">
        <title>Strategies of tolerance reflected in two North American maple genomes.</title>
        <authorList>
            <person name="McEvoy S.L."/>
            <person name="Sezen U.U."/>
            <person name="Trouern-Trend A."/>
            <person name="McMahon S.M."/>
            <person name="Schaberg P.G."/>
            <person name="Yang J."/>
            <person name="Wegrzyn J.L."/>
            <person name="Swenson N.G."/>
        </authorList>
    </citation>
    <scope>NUCLEOTIDE SEQUENCE</scope>
    <source>
        <strain evidence="2">91603</strain>
    </source>
</reference>
<dbReference type="EMBL" id="JAJSOW010000100">
    <property type="protein sequence ID" value="KAI9186144.1"/>
    <property type="molecule type" value="Genomic_DNA"/>
</dbReference>
<reference evidence="2" key="2">
    <citation type="submission" date="2023-02" db="EMBL/GenBank/DDBJ databases">
        <authorList>
            <person name="Swenson N.G."/>
            <person name="Wegrzyn J.L."/>
            <person name="Mcevoy S.L."/>
        </authorList>
    </citation>
    <scope>NUCLEOTIDE SEQUENCE</scope>
    <source>
        <strain evidence="2">91603</strain>
        <tissue evidence="2">Leaf</tissue>
    </source>
</reference>
<evidence type="ECO:0000313" key="2">
    <source>
        <dbReference type="EMBL" id="KAI9186144.1"/>
    </source>
</evidence>
<proteinExistence type="predicted"/>
<accession>A0AAD5J5J3</accession>
<feature type="region of interest" description="Disordered" evidence="1">
    <location>
        <begin position="21"/>
        <end position="73"/>
    </location>
</feature>
<gene>
    <name evidence="2" type="ORF">LWI28_014164</name>
</gene>
<evidence type="ECO:0000313" key="3">
    <source>
        <dbReference type="Proteomes" id="UP001064489"/>
    </source>
</evidence>
<dbReference type="AlphaFoldDB" id="A0AAD5J5J3"/>
<name>A0AAD5J5J3_ACENE</name>
<protein>
    <submittedName>
        <fullName evidence="2">Uncharacterized protein</fullName>
    </submittedName>
</protein>
<organism evidence="2 3">
    <name type="scientific">Acer negundo</name>
    <name type="common">Box elder</name>
    <dbReference type="NCBI Taxonomy" id="4023"/>
    <lineage>
        <taxon>Eukaryota</taxon>
        <taxon>Viridiplantae</taxon>
        <taxon>Streptophyta</taxon>
        <taxon>Embryophyta</taxon>
        <taxon>Tracheophyta</taxon>
        <taxon>Spermatophyta</taxon>
        <taxon>Magnoliopsida</taxon>
        <taxon>eudicotyledons</taxon>
        <taxon>Gunneridae</taxon>
        <taxon>Pentapetalae</taxon>
        <taxon>rosids</taxon>
        <taxon>malvids</taxon>
        <taxon>Sapindales</taxon>
        <taxon>Sapindaceae</taxon>
        <taxon>Hippocastanoideae</taxon>
        <taxon>Acereae</taxon>
        <taxon>Acer</taxon>
    </lineage>
</organism>
<sequence>MSFPGLHVALPVLGRTRNCERSISQNEKDDINDNGFADTTDDDDDDGEYEEVEEEESLPRVSDSGQGSAGDEEKLMRVERGFQIVQGCQWNRSKIDSLFCPILEEEIRSKSVGGRGEAEDSVFLSSKNLVTREGLVRATVEAKKRKAVDLSIADNEEELI</sequence>
<comment type="caution">
    <text evidence="2">The sequence shown here is derived from an EMBL/GenBank/DDBJ whole genome shotgun (WGS) entry which is preliminary data.</text>
</comment>
<evidence type="ECO:0000256" key="1">
    <source>
        <dbReference type="SAM" id="MobiDB-lite"/>
    </source>
</evidence>
<dbReference type="Proteomes" id="UP001064489">
    <property type="component" value="Chromosome 3"/>
</dbReference>
<keyword evidence="3" id="KW-1185">Reference proteome</keyword>
<feature type="compositionally biased region" description="Acidic residues" evidence="1">
    <location>
        <begin position="39"/>
        <end position="56"/>
    </location>
</feature>